<feature type="chain" id="PRO_5047178401" evidence="2">
    <location>
        <begin position="22"/>
        <end position="83"/>
    </location>
</feature>
<accession>A0ABT9HLD8</accession>
<gene>
    <name evidence="3" type="ORF">Q9K02_02215</name>
</gene>
<keyword evidence="4" id="KW-1185">Reference proteome</keyword>
<dbReference type="Proteomes" id="UP001240639">
    <property type="component" value="Unassembled WGS sequence"/>
</dbReference>
<sequence length="83" mass="8944">MKFNKFSIVASAAALSLGLAACDGPQENAMEAEAEQMEDNRDAMVNDMEASGEITDEQADAMDDQTDAMEESMEETADDMDTP</sequence>
<feature type="signal peptide" evidence="2">
    <location>
        <begin position="1"/>
        <end position="21"/>
    </location>
</feature>
<feature type="region of interest" description="Disordered" evidence="1">
    <location>
        <begin position="52"/>
        <end position="83"/>
    </location>
</feature>
<evidence type="ECO:0000256" key="2">
    <source>
        <dbReference type="SAM" id="SignalP"/>
    </source>
</evidence>
<reference evidence="3 4" key="1">
    <citation type="submission" date="2023-08" db="EMBL/GenBank/DDBJ databases">
        <title>genomic of G39.</title>
        <authorList>
            <person name="Wang Y."/>
        </authorList>
    </citation>
    <scope>NUCLEOTIDE SEQUENCE [LARGE SCALE GENOMIC DNA]</scope>
    <source>
        <strain evidence="3 4">G39</strain>
    </source>
</reference>
<organism evidence="3 4">
    <name type="scientific">Qipengyuania profundimaris</name>
    <dbReference type="NCBI Taxonomy" id="3067652"/>
    <lineage>
        <taxon>Bacteria</taxon>
        <taxon>Pseudomonadati</taxon>
        <taxon>Pseudomonadota</taxon>
        <taxon>Alphaproteobacteria</taxon>
        <taxon>Sphingomonadales</taxon>
        <taxon>Erythrobacteraceae</taxon>
        <taxon>Qipengyuania</taxon>
    </lineage>
</organism>
<dbReference type="PROSITE" id="PS51257">
    <property type="entry name" value="PROKAR_LIPOPROTEIN"/>
    <property type="match status" value="1"/>
</dbReference>
<comment type="caution">
    <text evidence="3">The sequence shown here is derived from an EMBL/GenBank/DDBJ whole genome shotgun (WGS) entry which is preliminary data.</text>
</comment>
<keyword evidence="2" id="KW-0732">Signal</keyword>
<name>A0ABT9HLD8_9SPHN</name>
<protein>
    <submittedName>
        <fullName evidence="3">DUF2680 domain-containing protein</fullName>
    </submittedName>
</protein>
<evidence type="ECO:0000313" key="3">
    <source>
        <dbReference type="EMBL" id="MDP4573953.1"/>
    </source>
</evidence>
<dbReference type="EMBL" id="JAVAIM010000001">
    <property type="protein sequence ID" value="MDP4573953.1"/>
    <property type="molecule type" value="Genomic_DNA"/>
</dbReference>
<dbReference type="Pfam" id="PF10925">
    <property type="entry name" value="DUF2680"/>
    <property type="match status" value="1"/>
</dbReference>
<evidence type="ECO:0000313" key="4">
    <source>
        <dbReference type="Proteomes" id="UP001240639"/>
    </source>
</evidence>
<evidence type="ECO:0000256" key="1">
    <source>
        <dbReference type="SAM" id="MobiDB-lite"/>
    </source>
</evidence>
<dbReference type="RefSeq" id="WP_305931411.1">
    <property type="nucleotide sequence ID" value="NZ_JAVAIM010000001.1"/>
</dbReference>
<proteinExistence type="predicted"/>
<dbReference type="InterPro" id="IPR024485">
    <property type="entry name" value="DUF2680"/>
</dbReference>
<feature type="compositionally biased region" description="Acidic residues" evidence="1">
    <location>
        <begin position="54"/>
        <end position="83"/>
    </location>
</feature>